<dbReference type="OrthoDB" id="1249303at2"/>
<keyword evidence="2" id="KW-0808">Transferase</keyword>
<dbReference type="GO" id="GO:0016301">
    <property type="term" value="F:kinase activity"/>
    <property type="evidence" value="ECO:0007669"/>
    <property type="project" value="UniProtKB-KW"/>
</dbReference>
<protein>
    <submittedName>
        <fullName evidence="2">Uridine kinase</fullName>
    </submittedName>
</protein>
<sequence length="214" mass="24865">MIGDIIELKENHLAIGKEIFEILNTKLPLKSKHKFTIGIAGESGSGKSVTAFALQKILNKNDIKSMVWQMDDYFKIPPKSNHENRLKSIENVGMQEVDLVKLSENISEFKNGKTIIEKPLVHYKENRIANEKIDAADYKVLIVEGTYILEIDDFDFKIFIDRNYKDTYENRMSRNRDEKSDFVERVLEIEHQIIKQFKAKADLVLGKNYELLLK</sequence>
<dbReference type="STRING" id="295069.SAMN05421856_10969"/>
<dbReference type="Pfam" id="PF00485">
    <property type="entry name" value="PRK"/>
    <property type="match status" value="1"/>
</dbReference>
<dbReference type="Gene3D" id="3.40.50.300">
    <property type="entry name" value="P-loop containing nucleotide triphosphate hydrolases"/>
    <property type="match status" value="1"/>
</dbReference>
<proteinExistence type="predicted"/>
<organism evidence="2 3">
    <name type="scientific">Chryseobacterium taichungense</name>
    <dbReference type="NCBI Taxonomy" id="295069"/>
    <lineage>
        <taxon>Bacteria</taxon>
        <taxon>Pseudomonadati</taxon>
        <taxon>Bacteroidota</taxon>
        <taxon>Flavobacteriia</taxon>
        <taxon>Flavobacteriales</taxon>
        <taxon>Weeksellaceae</taxon>
        <taxon>Chryseobacterium group</taxon>
        <taxon>Chryseobacterium</taxon>
    </lineage>
</organism>
<dbReference type="EMBL" id="FOBV01000009">
    <property type="protein sequence ID" value="SEM94304.1"/>
    <property type="molecule type" value="Genomic_DNA"/>
</dbReference>
<keyword evidence="3" id="KW-1185">Reference proteome</keyword>
<accession>A0A1H8CIQ4</accession>
<dbReference type="AlphaFoldDB" id="A0A1H8CIQ4"/>
<dbReference type="InterPro" id="IPR006083">
    <property type="entry name" value="PRK/URK"/>
</dbReference>
<evidence type="ECO:0000313" key="2">
    <source>
        <dbReference type="EMBL" id="SEM94304.1"/>
    </source>
</evidence>
<dbReference type="Proteomes" id="UP000199450">
    <property type="component" value="Unassembled WGS sequence"/>
</dbReference>
<dbReference type="GO" id="GO:0005524">
    <property type="term" value="F:ATP binding"/>
    <property type="evidence" value="ECO:0007669"/>
    <property type="project" value="InterPro"/>
</dbReference>
<reference evidence="3" key="1">
    <citation type="submission" date="2016-10" db="EMBL/GenBank/DDBJ databases">
        <authorList>
            <person name="Varghese N."/>
            <person name="Submissions S."/>
        </authorList>
    </citation>
    <scope>NUCLEOTIDE SEQUENCE [LARGE SCALE GENOMIC DNA]</scope>
    <source>
        <strain evidence="3">DSM 17453</strain>
    </source>
</reference>
<dbReference type="SUPFAM" id="SSF52540">
    <property type="entry name" value="P-loop containing nucleoside triphosphate hydrolases"/>
    <property type="match status" value="1"/>
</dbReference>
<keyword evidence="2" id="KW-0418">Kinase</keyword>
<dbReference type="InterPro" id="IPR027417">
    <property type="entry name" value="P-loop_NTPase"/>
</dbReference>
<dbReference type="PANTHER" id="PTHR10285">
    <property type="entry name" value="URIDINE KINASE"/>
    <property type="match status" value="1"/>
</dbReference>
<feature type="domain" description="Phosphoribulokinase/uridine kinase" evidence="1">
    <location>
        <begin position="37"/>
        <end position="188"/>
    </location>
</feature>
<gene>
    <name evidence="2" type="ORF">SAMN05421856_10969</name>
</gene>
<dbReference type="RefSeq" id="WP_090001389.1">
    <property type="nucleotide sequence ID" value="NZ_FOBV01000009.1"/>
</dbReference>
<evidence type="ECO:0000313" key="3">
    <source>
        <dbReference type="Proteomes" id="UP000199450"/>
    </source>
</evidence>
<name>A0A1H8CIQ4_9FLAO</name>
<evidence type="ECO:0000259" key="1">
    <source>
        <dbReference type="Pfam" id="PF00485"/>
    </source>
</evidence>